<name>A0A8X6G2N4_TRICU</name>
<reference evidence="1" key="1">
    <citation type="submission" date="2020-07" db="EMBL/GenBank/DDBJ databases">
        <title>Multicomponent nature underlies the extraordinary mechanical properties of spider dragline silk.</title>
        <authorList>
            <person name="Kono N."/>
            <person name="Nakamura H."/>
            <person name="Mori M."/>
            <person name="Yoshida Y."/>
            <person name="Ohtoshi R."/>
            <person name="Malay A.D."/>
            <person name="Moran D.A.P."/>
            <person name="Tomita M."/>
            <person name="Numata K."/>
            <person name="Arakawa K."/>
        </authorList>
    </citation>
    <scope>NUCLEOTIDE SEQUENCE</scope>
</reference>
<dbReference type="AlphaFoldDB" id="A0A8X6G2N4"/>
<evidence type="ECO:0000313" key="1">
    <source>
        <dbReference type="EMBL" id="GFQ94152.1"/>
    </source>
</evidence>
<proteinExistence type="predicted"/>
<comment type="caution">
    <text evidence="1">The sequence shown here is derived from an EMBL/GenBank/DDBJ whole genome shotgun (WGS) entry which is preliminary data.</text>
</comment>
<dbReference type="Proteomes" id="UP000887116">
    <property type="component" value="Unassembled WGS sequence"/>
</dbReference>
<evidence type="ECO:0000313" key="2">
    <source>
        <dbReference type="Proteomes" id="UP000887116"/>
    </source>
</evidence>
<gene>
    <name evidence="1" type="ORF">TNCT_150921</name>
</gene>
<sequence length="35" mass="4316">MQEQKAQDEKKQNPKWLKEFVIRFYGVPQNQHDVQ</sequence>
<protein>
    <submittedName>
        <fullName evidence="1">Uncharacterized protein</fullName>
    </submittedName>
</protein>
<organism evidence="1 2">
    <name type="scientific">Trichonephila clavata</name>
    <name type="common">Joro spider</name>
    <name type="synonym">Nephila clavata</name>
    <dbReference type="NCBI Taxonomy" id="2740835"/>
    <lineage>
        <taxon>Eukaryota</taxon>
        <taxon>Metazoa</taxon>
        <taxon>Ecdysozoa</taxon>
        <taxon>Arthropoda</taxon>
        <taxon>Chelicerata</taxon>
        <taxon>Arachnida</taxon>
        <taxon>Araneae</taxon>
        <taxon>Araneomorphae</taxon>
        <taxon>Entelegynae</taxon>
        <taxon>Araneoidea</taxon>
        <taxon>Nephilidae</taxon>
        <taxon>Trichonephila</taxon>
    </lineage>
</organism>
<dbReference type="EMBL" id="BMAO01004370">
    <property type="protein sequence ID" value="GFQ94152.1"/>
    <property type="molecule type" value="Genomic_DNA"/>
</dbReference>
<accession>A0A8X6G2N4</accession>
<keyword evidence="2" id="KW-1185">Reference proteome</keyword>
<feature type="non-terminal residue" evidence="1">
    <location>
        <position position="35"/>
    </location>
</feature>